<keyword evidence="1" id="KW-0812">Transmembrane</keyword>
<feature type="transmembrane region" description="Helical" evidence="1">
    <location>
        <begin position="80"/>
        <end position="106"/>
    </location>
</feature>
<dbReference type="EMBL" id="SDGV01000018">
    <property type="protein sequence ID" value="THB60692.1"/>
    <property type="molecule type" value="Genomic_DNA"/>
</dbReference>
<reference evidence="2 3" key="1">
    <citation type="submission" date="2019-01" db="EMBL/GenBank/DDBJ databases">
        <title>Vagococcus silagei sp. nov. isolated from brewer's grain.</title>
        <authorList>
            <person name="Guu J.-R."/>
        </authorList>
    </citation>
    <scope>NUCLEOTIDE SEQUENCE [LARGE SCALE GENOMIC DNA]</scope>
    <source>
        <strain evidence="2 3">2B-2</strain>
    </source>
</reference>
<organism evidence="2 3">
    <name type="scientific">Vagococcus silagei</name>
    <dbReference type="NCBI Taxonomy" id="2508885"/>
    <lineage>
        <taxon>Bacteria</taxon>
        <taxon>Bacillati</taxon>
        <taxon>Bacillota</taxon>
        <taxon>Bacilli</taxon>
        <taxon>Lactobacillales</taxon>
        <taxon>Enterococcaceae</taxon>
        <taxon>Vagococcus</taxon>
    </lineage>
</organism>
<keyword evidence="1" id="KW-1133">Transmembrane helix</keyword>
<protein>
    <submittedName>
        <fullName evidence="2">Uncharacterized protein</fullName>
    </submittedName>
</protein>
<sequence>MKTGLKEVFIIDKKLFQSGFEESRKIVRKSILKREGDVYSMGFMTRLGGTLIAFFVFGILLFALGIGMPKGFLESSPESIFVISYSIVLLIYVLFFVIGIFDLLMVKYLKQRIIYGNIFILTFGLLTLFSILPLIVGLSIDGTGILGSTV</sequence>
<comment type="caution">
    <text evidence="2">The sequence shown here is derived from an EMBL/GenBank/DDBJ whole genome shotgun (WGS) entry which is preliminary data.</text>
</comment>
<feature type="transmembrane region" description="Helical" evidence="1">
    <location>
        <begin position="47"/>
        <end position="68"/>
    </location>
</feature>
<name>A0A4S3B1S3_9ENTE</name>
<dbReference type="RefSeq" id="WP_136137316.1">
    <property type="nucleotide sequence ID" value="NZ_SDGV01000018.1"/>
</dbReference>
<keyword evidence="3" id="KW-1185">Reference proteome</keyword>
<gene>
    <name evidence="2" type="ORF">ESZ54_08855</name>
</gene>
<evidence type="ECO:0000256" key="1">
    <source>
        <dbReference type="SAM" id="Phobius"/>
    </source>
</evidence>
<proteinExistence type="predicted"/>
<dbReference type="AlphaFoldDB" id="A0A4S3B1S3"/>
<feature type="transmembrane region" description="Helical" evidence="1">
    <location>
        <begin position="118"/>
        <end position="140"/>
    </location>
</feature>
<evidence type="ECO:0000313" key="2">
    <source>
        <dbReference type="EMBL" id="THB60692.1"/>
    </source>
</evidence>
<keyword evidence="1" id="KW-0472">Membrane</keyword>
<evidence type="ECO:0000313" key="3">
    <source>
        <dbReference type="Proteomes" id="UP000310506"/>
    </source>
</evidence>
<dbReference type="Proteomes" id="UP000310506">
    <property type="component" value="Unassembled WGS sequence"/>
</dbReference>
<accession>A0A4S3B1S3</accession>